<evidence type="ECO:0000259" key="2">
    <source>
        <dbReference type="Pfam" id="PF00149"/>
    </source>
</evidence>
<dbReference type="GO" id="GO:0000298">
    <property type="term" value="F:endopolyphosphatase activity"/>
    <property type="evidence" value="ECO:0007669"/>
    <property type="project" value="TreeGrafter"/>
</dbReference>
<feature type="transmembrane region" description="Helical" evidence="1">
    <location>
        <begin position="34"/>
        <end position="54"/>
    </location>
</feature>
<keyword evidence="1" id="KW-0812">Transmembrane</keyword>
<keyword evidence="1" id="KW-0472">Membrane</keyword>
<reference evidence="3" key="1">
    <citation type="submission" date="2022-12" db="EMBL/GenBank/DDBJ databases">
        <authorList>
            <person name="Brejova B."/>
        </authorList>
    </citation>
    <scope>NUCLEOTIDE SEQUENCE</scope>
</reference>
<dbReference type="GO" id="GO:0006798">
    <property type="term" value="P:polyphosphate catabolic process"/>
    <property type="evidence" value="ECO:0007669"/>
    <property type="project" value="TreeGrafter"/>
</dbReference>
<protein>
    <recommendedName>
        <fullName evidence="2">Calcineurin-like phosphoesterase domain-containing protein</fullName>
    </recommendedName>
</protein>
<dbReference type="PANTHER" id="PTHR42850">
    <property type="entry name" value="METALLOPHOSPHOESTERASE"/>
    <property type="match status" value="1"/>
</dbReference>
<dbReference type="SUPFAM" id="SSF56300">
    <property type="entry name" value="Metallo-dependent phosphatases"/>
    <property type="match status" value="1"/>
</dbReference>
<keyword evidence="4" id="KW-1185">Reference proteome</keyword>
<dbReference type="Gene3D" id="3.60.21.10">
    <property type="match status" value="1"/>
</dbReference>
<name>A0A9W4U1I9_9ASCO</name>
<organism evidence="3 4">
    <name type="scientific">Candida verbasci</name>
    <dbReference type="NCBI Taxonomy" id="1227364"/>
    <lineage>
        <taxon>Eukaryota</taxon>
        <taxon>Fungi</taxon>
        <taxon>Dikarya</taxon>
        <taxon>Ascomycota</taxon>
        <taxon>Saccharomycotina</taxon>
        <taxon>Pichiomycetes</taxon>
        <taxon>Debaryomycetaceae</taxon>
        <taxon>Candida/Lodderomyces clade</taxon>
        <taxon>Candida</taxon>
    </lineage>
</organism>
<dbReference type="InterPro" id="IPR029052">
    <property type="entry name" value="Metallo-depent_PP-like"/>
</dbReference>
<sequence>MNERTRLKQTSDEEAQYEYEEEEFKFSNQAKITMGLFIILMLGFFTILLPNYYIPKSITLQPIIKVKDLQVSLTPDKHKLLKERLILIGDVHAHLKEFKKLLKKAEYNKKVDHVIVLGDFISKGPDNLPLLNYLIENDIDCILGNHEFSILQNYATFHGLNQPNFEKDPQKEGEKVVGPHATLKYPEIVIKEEIGYENSNENIVNAHVSLNNPKVVEVISTKDSGDFSNGKLFKDNKITKKDSFNNDPDFLLAKKLQPNHVKYINQCSIMKTLGVVPNGNGVAVHAGLVPNRPLEQQNPFDNLFMRNLIAPFYNETCEDYDVPNSRSWSKVYNEINDDDTVVYYGHAASRGLDIKKFTKGLDSGCNKGGQLSAMVIRRKGKKLVEEVVSVNC</sequence>
<evidence type="ECO:0000313" key="3">
    <source>
        <dbReference type="EMBL" id="CAI5760466.1"/>
    </source>
</evidence>
<comment type="caution">
    <text evidence="3">The sequence shown here is derived from an EMBL/GenBank/DDBJ whole genome shotgun (WGS) entry which is preliminary data.</text>
</comment>
<accession>A0A9W4U1I9</accession>
<dbReference type="EMBL" id="CANTUO010000006">
    <property type="protein sequence ID" value="CAI5760466.1"/>
    <property type="molecule type" value="Genomic_DNA"/>
</dbReference>
<keyword evidence="1" id="KW-1133">Transmembrane helix</keyword>
<dbReference type="GO" id="GO:0005737">
    <property type="term" value="C:cytoplasm"/>
    <property type="evidence" value="ECO:0007669"/>
    <property type="project" value="TreeGrafter"/>
</dbReference>
<dbReference type="OrthoDB" id="10267127at2759"/>
<feature type="domain" description="Calcineurin-like phosphoesterase" evidence="2">
    <location>
        <begin position="84"/>
        <end position="162"/>
    </location>
</feature>
<evidence type="ECO:0000256" key="1">
    <source>
        <dbReference type="SAM" id="Phobius"/>
    </source>
</evidence>
<gene>
    <name evidence="3" type="ORF">CANVERA_P4976</name>
</gene>
<proteinExistence type="predicted"/>
<dbReference type="InterPro" id="IPR004843">
    <property type="entry name" value="Calcineurin-like_PHP"/>
</dbReference>
<dbReference type="PANTHER" id="PTHR42850:SF4">
    <property type="entry name" value="ZINC-DEPENDENT ENDOPOLYPHOSPHATASE"/>
    <property type="match status" value="1"/>
</dbReference>
<dbReference type="Pfam" id="PF00149">
    <property type="entry name" value="Metallophos"/>
    <property type="match status" value="1"/>
</dbReference>
<dbReference type="InterPro" id="IPR050126">
    <property type="entry name" value="Ap4A_hydrolase"/>
</dbReference>
<dbReference type="AlphaFoldDB" id="A0A9W4U1I9"/>
<evidence type="ECO:0000313" key="4">
    <source>
        <dbReference type="Proteomes" id="UP001152885"/>
    </source>
</evidence>
<dbReference type="Proteomes" id="UP001152885">
    <property type="component" value="Unassembled WGS sequence"/>
</dbReference>
<dbReference type="GO" id="GO:0016791">
    <property type="term" value="F:phosphatase activity"/>
    <property type="evidence" value="ECO:0007669"/>
    <property type="project" value="TreeGrafter"/>
</dbReference>